<dbReference type="SUPFAM" id="SSF56672">
    <property type="entry name" value="DNA/RNA polymerases"/>
    <property type="match status" value="1"/>
</dbReference>
<protein>
    <recommendedName>
        <fullName evidence="1">Reverse transcriptase domain-containing protein</fullName>
    </recommendedName>
</protein>
<evidence type="ECO:0000259" key="1">
    <source>
        <dbReference type="PROSITE" id="PS50878"/>
    </source>
</evidence>
<keyword evidence="3" id="KW-1185">Reference proteome</keyword>
<dbReference type="Pfam" id="PF00078">
    <property type="entry name" value="RVT_1"/>
    <property type="match status" value="1"/>
</dbReference>
<feature type="domain" description="Reverse transcriptase" evidence="1">
    <location>
        <begin position="1"/>
        <end position="169"/>
    </location>
</feature>
<evidence type="ECO:0000313" key="2">
    <source>
        <dbReference type="EMBL" id="CAK1577857.1"/>
    </source>
</evidence>
<dbReference type="EMBL" id="CAVLGL010000001">
    <property type="protein sequence ID" value="CAK1577857.1"/>
    <property type="molecule type" value="Genomic_DNA"/>
</dbReference>
<organism evidence="2 3">
    <name type="scientific">Parnassius mnemosyne</name>
    <name type="common">clouded apollo</name>
    <dbReference type="NCBI Taxonomy" id="213953"/>
    <lineage>
        <taxon>Eukaryota</taxon>
        <taxon>Metazoa</taxon>
        <taxon>Ecdysozoa</taxon>
        <taxon>Arthropoda</taxon>
        <taxon>Hexapoda</taxon>
        <taxon>Insecta</taxon>
        <taxon>Pterygota</taxon>
        <taxon>Neoptera</taxon>
        <taxon>Endopterygota</taxon>
        <taxon>Lepidoptera</taxon>
        <taxon>Glossata</taxon>
        <taxon>Ditrysia</taxon>
        <taxon>Papilionoidea</taxon>
        <taxon>Papilionidae</taxon>
        <taxon>Parnassiinae</taxon>
        <taxon>Parnassini</taxon>
        <taxon>Parnassius</taxon>
        <taxon>Driopa</taxon>
    </lineage>
</organism>
<dbReference type="PROSITE" id="PS50878">
    <property type="entry name" value="RT_POL"/>
    <property type="match status" value="1"/>
</dbReference>
<proteinExistence type="predicted"/>
<evidence type="ECO:0000313" key="3">
    <source>
        <dbReference type="Proteomes" id="UP001314205"/>
    </source>
</evidence>
<accession>A0AAV1K720</accession>
<name>A0AAV1K720_9NEOP</name>
<dbReference type="GO" id="GO:0071897">
    <property type="term" value="P:DNA biosynthetic process"/>
    <property type="evidence" value="ECO:0007669"/>
    <property type="project" value="UniProtKB-ARBA"/>
</dbReference>
<gene>
    <name evidence="2" type="ORF">PARMNEM_LOCUS23</name>
</gene>
<reference evidence="2 3" key="1">
    <citation type="submission" date="2023-11" db="EMBL/GenBank/DDBJ databases">
        <authorList>
            <person name="Hedman E."/>
            <person name="Englund M."/>
            <person name="Stromberg M."/>
            <person name="Nyberg Akerstrom W."/>
            <person name="Nylinder S."/>
            <person name="Jareborg N."/>
            <person name="Kallberg Y."/>
            <person name="Kronander E."/>
        </authorList>
    </citation>
    <scope>NUCLEOTIDE SEQUENCE [LARGE SCALE GENOMIC DNA]</scope>
</reference>
<sequence length="169" mass="19196">METIINSQLMRYLEDQQLISDRQYGFCRGRSAGDLLGYLTHRWVEAVESKGKALAVSLDIAKAFDRVWHKALLSKLPSYELPEKLCNWIPSFLADRSIKVVVDGACFDYKPINAGVPQDCVLSTTLFLLHIIDILQISNIHFYADDSTGDALYTGRSNISRENFAEYRD</sequence>
<dbReference type="Proteomes" id="UP001314205">
    <property type="component" value="Unassembled WGS sequence"/>
</dbReference>
<dbReference type="PANTHER" id="PTHR33481">
    <property type="entry name" value="REVERSE TRANSCRIPTASE"/>
    <property type="match status" value="1"/>
</dbReference>
<comment type="caution">
    <text evidence="2">The sequence shown here is derived from an EMBL/GenBank/DDBJ whole genome shotgun (WGS) entry which is preliminary data.</text>
</comment>
<dbReference type="InterPro" id="IPR000477">
    <property type="entry name" value="RT_dom"/>
</dbReference>
<dbReference type="PANTHER" id="PTHR33481:SF1">
    <property type="entry name" value="ENDONUCLEASE_EXONUCLEASE_PHOSPHATASE DOMAIN-CONTAINING PROTEIN-RELATED"/>
    <property type="match status" value="1"/>
</dbReference>
<dbReference type="InterPro" id="IPR043502">
    <property type="entry name" value="DNA/RNA_pol_sf"/>
</dbReference>
<dbReference type="AlphaFoldDB" id="A0AAV1K720"/>